<dbReference type="OrthoDB" id="106945at2759"/>
<keyword evidence="3" id="KW-1185">Reference proteome</keyword>
<dbReference type="InterPro" id="IPR038717">
    <property type="entry name" value="Tc1-like_DDE_dom"/>
</dbReference>
<reference evidence="4" key="1">
    <citation type="submission" date="2020-12" db="UniProtKB">
        <authorList>
            <consortium name="WormBaseParasite"/>
        </authorList>
    </citation>
    <scope>IDENTIFICATION</scope>
    <source>
        <strain evidence="4">MHco3</strain>
    </source>
</reference>
<dbReference type="InterPro" id="IPR052338">
    <property type="entry name" value="Transposase_5"/>
</dbReference>
<feature type="region of interest" description="Disordered" evidence="1">
    <location>
        <begin position="1"/>
        <end position="22"/>
    </location>
</feature>
<accession>A0A7I4Z0G3</accession>
<dbReference type="AlphaFoldDB" id="A0A7I4Z0G3"/>
<proteinExistence type="predicted"/>
<dbReference type="PANTHER" id="PTHR23022">
    <property type="entry name" value="TRANSPOSABLE ELEMENT-RELATED"/>
    <property type="match status" value="1"/>
</dbReference>
<dbReference type="PANTHER" id="PTHR23022:SF129">
    <property type="entry name" value="TRANSPOSABLE ELEMENT TC3 TRANSPOSASE"/>
    <property type="match status" value="1"/>
</dbReference>
<dbReference type="Pfam" id="PF13358">
    <property type="entry name" value="DDE_3"/>
    <property type="match status" value="1"/>
</dbReference>
<feature type="compositionally biased region" description="Polar residues" evidence="1">
    <location>
        <begin position="68"/>
        <end position="85"/>
    </location>
</feature>
<evidence type="ECO:0000313" key="3">
    <source>
        <dbReference type="Proteomes" id="UP000025227"/>
    </source>
</evidence>
<dbReference type="WBParaSite" id="HCON_00160190-00001">
    <property type="protein sequence ID" value="HCON_00160190-00001"/>
    <property type="gene ID" value="HCON_00160190"/>
</dbReference>
<feature type="region of interest" description="Disordered" evidence="1">
    <location>
        <begin position="53"/>
        <end position="88"/>
    </location>
</feature>
<name>A0A7I4Z0G3_HAECO</name>
<dbReference type="InterPro" id="IPR036397">
    <property type="entry name" value="RNaseH_sf"/>
</dbReference>
<feature type="domain" description="Tc1-like transposase DDE" evidence="2">
    <location>
        <begin position="143"/>
        <end position="230"/>
    </location>
</feature>
<sequence length="270" mass="30915">MARGHLLSSDEKAHHEGGLSTRAITRQIGRSLGPSKDFWRALVSLDITPTADTHASLKSSEKMREHQQASNGEGATNHRSSQKGSTRIAKMNLGRDWAKVVFSDEKKFSSVGPDGNKYYCCDLRKEPVYFSRRNFGGGRLCMDSKDYQSVLEHHLVPFLSHRRHLNYVFQRDNASIHMSRAMNEWLQHQNINVVPWPACSPDLNPMEHIWSIMLRQVYADNPQFQGTEELKRAVIEAWRAIDEEHLQNIVSSMPHMLFDVTLKQEGAIDY</sequence>
<organism evidence="3 4">
    <name type="scientific">Haemonchus contortus</name>
    <name type="common">Barber pole worm</name>
    <dbReference type="NCBI Taxonomy" id="6289"/>
    <lineage>
        <taxon>Eukaryota</taxon>
        <taxon>Metazoa</taxon>
        <taxon>Ecdysozoa</taxon>
        <taxon>Nematoda</taxon>
        <taxon>Chromadorea</taxon>
        <taxon>Rhabditida</taxon>
        <taxon>Rhabditina</taxon>
        <taxon>Rhabditomorpha</taxon>
        <taxon>Strongyloidea</taxon>
        <taxon>Trichostrongylidae</taxon>
        <taxon>Haemonchus</taxon>
    </lineage>
</organism>
<evidence type="ECO:0000259" key="2">
    <source>
        <dbReference type="Pfam" id="PF13358"/>
    </source>
</evidence>
<evidence type="ECO:0000256" key="1">
    <source>
        <dbReference type="SAM" id="MobiDB-lite"/>
    </source>
</evidence>
<dbReference type="Gene3D" id="3.30.420.10">
    <property type="entry name" value="Ribonuclease H-like superfamily/Ribonuclease H"/>
    <property type="match status" value="1"/>
</dbReference>
<feature type="compositionally biased region" description="Basic and acidic residues" evidence="1">
    <location>
        <begin position="8"/>
        <end position="17"/>
    </location>
</feature>
<dbReference type="GO" id="GO:0003676">
    <property type="term" value="F:nucleic acid binding"/>
    <property type="evidence" value="ECO:0007669"/>
    <property type="project" value="InterPro"/>
</dbReference>
<evidence type="ECO:0000313" key="4">
    <source>
        <dbReference type="WBParaSite" id="HCON_00160190-00001"/>
    </source>
</evidence>
<dbReference type="Proteomes" id="UP000025227">
    <property type="component" value="Unplaced"/>
</dbReference>
<protein>
    <submittedName>
        <fullName evidence="4">DDE_3 domain-containing protein</fullName>
    </submittedName>
</protein>
<dbReference type="OMA" id="MEHIWSI"/>